<evidence type="ECO:0000259" key="14">
    <source>
        <dbReference type="Pfam" id="PF01292"/>
    </source>
</evidence>
<dbReference type="Pfam" id="PF01292">
    <property type="entry name" value="Ni_hydr_CYTB"/>
    <property type="match status" value="1"/>
</dbReference>
<feature type="transmembrane region" description="Helical" evidence="13">
    <location>
        <begin position="12"/>
        <end position="30"/>
    </location>
</feature>
<keyword evidence="5" id="KW-0349">Heme</keyword>
<dbReference type="EMBL" id="CAMXCS010000001">
    <property type="protein sequence ID" value="CAI3928822.1"/>
    <property type="molecule type" value="Genomic_DNA"/>
</dbReference>
<dbReference type="Proteomes" id="UP001154259">
    <property type="component" value="Unassembled WGS sequence"/>
</dbReference>
<dbReference type="InterPro" id="IPR052168">
    <property type="entry name" value="Cytochrome_b561_oxidase"/>
</dbReference>
<protein>
    <submittedName>
        <fullName evidence="15 16">Cytochrome b561 (CybB)</fullName>
    </submittedName>
</protein>
<dbReference type="SUPFAM" id="SSF81342">
    <property type="entry name" value="Transmembrane di-heme cytochromes"/>
    <property type="match status" value="1"/>
</dbReference>
<evidence type="ECO:0000256" key="7">
    <source>
        <dbReference type="ARBA" id="ARBA00022723"/>
    </source>
</evidence>
<evidence type="ECO:0000256" key="8">
    <source>
        <dbReference type="ARBA" id="ARBA00022982"/>
    </source>
</evidence>
<evidence type="ECO:0000313" key="17">
    <source>
        <dbReference type="Proteomes" id="UP001154255"/>
    </source>
</evidence>
<keyword evidence="18" id="KW-1185">Reference proteome</keyword>
<dbReference type="EMBL" id="CAMXCM010000001">
    <property type="protein sequence ID" value="CAI3932057.1"/>
    <property type="molecule type" value="Genomic_DNA"/>
</dbReference>
<comment type="subcellular location">
    <subcellularLocation>
        <location evidence="2">Cell membrane</location>
        <topology evidence="2">Multi-pass membrane protein</topology>
    </subcellularLocation>
</comment>
<evidence type="ECO:0000256" key="1">
    <source>
        <dbReference type="ARBA" id="ARBA00001970"/>
    </source>
</evidence>
<evidence type="ECO:0000256" key="6">
    <source>
        <dbReference type="ARBA" id="ARBA00022692"/>
    </source>
</evidence>
<evidence type="ECO:0000256" key="11">
    <source>
        <dbReference type="ARBA" id="ARBA00023136"/>
    </source>
</evidence>
<dbReference type="Gene3D" id="1.20.950.20">
    <property type="entry name" value="Transmembrane di-heme cytochromes, Chain C"/>
    <property type="match status" value="1"/>
</dbReference>
<evidence type="ECO:0000313" key="16">
    <source>
        <dbReference type="EMBL" id="CAI3932057.1"/>
    </source>
</evidence>
<feature type="transmembrane region" description="Helical" evidence="13">
    <location>
        <begin position="143"/>
        <end position="166"/>
    </location>
</feature>
<proteinExistence type="inferred from homology"/>
<dbReference type="GO" id="GO:0009055">
    <property type="term" value="F:electron transfer activity"/>
    <property type="evidence" value="ECO:0007669"/>
    <property type="project" value="InterPro"/>
</dbReference>
<dbReference type="InterPro" id="IPR016174">
    <property type="entry name" value="Di-haem_cyt_TM"/>
</dbReference>
<keyword evidence="3" id="KW-0813">Transport</keyword>
<keyword evidence="10" id="KW-0408">Iron</keyword>
<dbReference type="PANTHER" id="PTHR30529">
    <property type="entry name" value="CYTOCHROME B561"/>
    <property type="match status" value="1"/>
</dbReference>
<reference evidence="16" key="1">
    <citation type="submission" date="2022-10" db="EMBL/GenBank/DDBJ databases">
        <authorList>
            <person name="Botero Cardona J."/>
        </authorList>
    </citation>
    <scope>NUCLEOTIDE SEQUENCE</scope>
    <source>
        <strain evidence="16">LMG 31819</strain>
        <strain evidence="15">R-53529</strain>
    </source>
</reference>
<feature type="transmembrane region" description="Helical" evidence="13">
    <location>
        <begin position="89"/>
        <end position="122"/>
    </location>
</feature>
<evidence type="ECO:0000256" key="3">
    <source>
        <dbReference type="ARBA" id="ARBA00022448"/>
    </source>
</evidence>
<evidence type="ECO:0000256" key="4">
    <source>
        <dbReference type="ARBA" id="ARBA00022475"/>
    </source>
</evidence>
<comment type="similarity">
    <text evidence="12">Belongs to the cytochrome b561 family.</text>
</comment>
<dbReference type="GO" id="GO:0005886">
    <property type="term" value="C:plasma membrane"/>
    <property type="evidence" value="ECO:0007669"/>
    <property type="project" value="UniProtKB-SubCell"/>
</dbReference>
<evidence type="ECO:0000256" key="10">
    <source>
        <dbReference type="ARBA" id="ARBA00023004"/>
    </source>
</evidence>
<accession>A0A9W4TNC1</accession>
<evidence type="ECO:0000256" key="13">
    <source>
        <dbReference type="SAM" id="Phobius"/>
    </source>
</evidence>
<feature type="transmembrane region" description="Helical" evidence="13">
    <location>
        <begin position="51"/>
        <end position="69"/>
    </location>
</feature>
<keyword evidence="8" id="KW-0249">Electron transport</keyword>
<dbReference type="AlphaFoldDB" id="A0A9W4TNC1"/>
<comment type="caution">
    <text evidence="16">The sequence shown here is derived from an EMBL/GenBank/DDBJ whole genome shotgun (WGS) entry which is preliminary data.</text>
</comment>
<sequence length="178" mass="20616">MNTSYTLTAKILHWLMAALFIFVWCVGFYSDHFILSNTDTLRHTLIGLHKNIATTIIFLFCIRLFWRYTHPVPDLPDTMSPHLKKLTHFMHICLYIVLIMMPVTGCLLSWSVGYTAPVLYIFDLPTLIHTNPELKAIIKPTHIYLSWIVGIMVVGHIAAALKHHFIDKDNVFKSMMFK</sequence>
<dbReference type="GO" id="GO:0046872">
    <property type="term" value="F:metal ion binding"/>
    <property type="evidence" value="ECO:0007669"/>
    <property type="project" value="UniProtKB-KW"/>
</dbReference>
<evidence type="ECO:0000256" key="2">
    <source>
        <dbReference type="ARBA" id="ARBA00004651"/>
    </source>
</evidence>
<evidence type="ECO:0000256" key="5">
    <source>
        <dbReference type="ARBA" id="ARBA00022617"/>
    </source>
</evidence>
<dbReference type="Proteomes" id="UP001154255">
    <property type="component" value="Unassembled WGS sequence"/>
</dbReference>
<feature type="domain" description="Cytochrome b561 bacterial/Ni-hydrogenase" evidence="14">
    <location>
        <begin position="5"/>
        <end position="177"/>
    </location>
</feature>
<gene>
    <name evidence="15" type="ORF">R53529_LOCUS398</name>
    <name evidence="16" type="ORF">R53530_LOCUS703</name>
</gene>
<evidence type="ECO:0000256" key="9">
    <source>
        <dbReference type="ARBA" id="ARBA00022989"/>
    </source>
</evidence>
<dbReference type="GO" id="GO:0022904">
    <property type="term" value="P:respiratory electron transport chain"/>
    <property type="evidence" value="ECO:0007669"/>
    <property type="project" value="InterPro"/>
</dbReference>
<evidence type="ECO:0000256" key="12">
    <source>
        <dbReference type="ARBA" id="ARBA00037975"/>
    </source>
</evidence>
<dbReference type="InterPro" id="IPR011577">
    <property type="entry name" value="Cyt_b561_bac/Ni-Hgenase"/>
</dbReference>
<keyword evidence="9 13" id="KW-1133">Transmembrane helix</keyword>
<evidence type="ECO:0000313" key="18">
    <source>
        <dbReference type="Proteomes" id="UP001154259"/>
    </source>
</evidence>
<keyword evidence="7" id="KW-0479">Metal-binding</keyword>
<evidence type="ECO:0000313" key="15">
    <source>
        <dbReference type="EMBL" id="CAI3928822.1"/>
    </source>
</evidence>
<name>A0A9W4TNC1_9PROT</name>
<dbReference type="RefSeq" id="WP_271788848.1">
    <property type="nucleotide sequence ID" value="NZ_CAMXCM010000001.1"/>
</dbReference>
<comment type="cofactor">
    <cofactor evidence="1">
        <name>heme b</name>
        <dbReference type="ChEBI" id="CHEBI:60344"/>
    </cofactor>
</comment>
<keyword evidence="6 13" id="KW-0812">Transmembrane</keyword>
<keyword evidence="4" id="KW-1003">Cell membrane</keyword>
<dbReference type="PANTHER" id="PTHR30529:SF1">
    <property type="entry name" value="CYTOCHROME B561 HOMOLOG 2"/>
    <property type="match status" value="1"/>
</dbReference>
<keyword evidence="11 13" id="KW-0472">Membrane</keyword>
<organism evidence="16 17">
    <name type="scientific">Commensalibacter communis</name>
    <dbReference type="NCBI Taxonomy" id="2972786"/>
    <lineage>
        <taxon>Bacteria</taxon>
        <taxon>Pseudomonadati</taxon>
        <taxon>Pseudomonadota</taxon>
        <taxon>Alphaproteobacteria</taxon>
        <taxon>Acetobacterales</taxon>
        <taxon>Acetobacteraceae</taxon>
    </lineage>
</organism>
<dbReference type="GO" id="GO:0020037">
    <property type="term" value="F:heme binding"/>
    <property type="evidence" value="ECO:0007669"/>
    <property type="project" value="TreeGrafter"/>
</dbReference>